<evidence type="ECO:0000256" key="13">
    <source>
        <dbReference type="ARBA" id="ARBA00023136"/>
    </source>
</evidence>
<keyword evidence="15 16" id="KW-1208">Phospholipid metabolism</keyword>
<evidence type="ECO:0000256" key="5">
    <source>
        <dbReference type="ARBA" id="ARBA00010185"/>
    </source>
</evidence>
<evidence type="ECO:0000256" key="9">
    <source>
        <dbReference type="ARBA" id="ARBA00022692"/>
    </source>
</evidence>
<comment type="pathway">
    <text evidence="4">Lipid metabolism.</text>
</comment>
<evidence type="ECO:0000256" key="17">
    <source>
        <dbReference type="RuleBase" id="RU003938"/>
    </source>
</evidence>
<evidence type="ECO:0000256" key="8">
    <source>
        <dbReference type="ARBA" id="ARBA00022679"/>
    </source>
</evidence>
<evidence type="ECO:0000256" key="6">
    <source>
        <dbReference type="ARBA" id="ARBA00012487"/>
    </source>
</evidence>
<organism evidence="18 19">
    <name type="scientific">Popillia japonica</name>
    <name type="common">Japanese beetle</name>
    <dbReference type="NCBI Taxonomy" id="7064"/>
    <lineage>
        <taxon>Eukaryota</taxon>
        <taxon>Metazoa</taxon>
        <taxon>Ecdysozoa</taxon>
        <taxon>Arthropoda</taxon>
        <taxon>Hexapoda</taxon>
        <taxon>Insecta</taxon>
        <taxon>Pterygota</taxon>
        <taxon>Neoptera</taxon>
        <taxon>Endopterygota</taxon>
        <taxon>Coleoptera</taxon>
        <taxon>Polyphaga</taxon>
        <taxon>Scarabaeiformia</taxon>
        <taxon>Scarabaeidae</taxon>
        <taxon>Rutelinae</taxon>
        <taxon>Popillia</taxon>
    </lineage>
</organism>
<name>A0AAW1MI85_POPJA</name>
<gene>
    <name evidence="18" type="ORF">QE152_g6727</name>
</gene>
<keyword evidence="8 16" id="KW-0808">Transferase</keyword>
<feature type="transmembrane region" description="Helical" evidence="16">
    <location>
        <begin position="328"/>
        <end position="350"/>
    </location>
</feature>
<evidence type="ECO:0000256" key="1">
    <source>
        <dbReference type="ARBA" id="ARBA00001698"/>
    </source>
</evidence>
<evidence type="ECO:0000256" key="14">
    <source>
        <dbReference type="ARBA" id="ARBA00023209"/>
    </source>
</evidence>
<feature type="transmembrane region" description="Helical" evidence="16">
    <location>
        <begin position="258"/>
        <end position="277"/>
    </location>
</feature>
<comment type="caution">
    <text evidence="18">The sequence shown here is derived from an EMBL/GenBank/DDBJ whole genome shotgun (WGS) entry which is preliminary data.</text>
</comment>
<dbReference type="PANTHER" id="PTHR13773">
    <property type="entry name" value="PHOSPHATIDATE CYTIDYLYLTRANSFERASE"/>
    <property type="match status" value="1"/>
</dbReference>
<evidence type="ECO:0000256" key="2">
    <source>
        <dbReference type="ARBA" id="ARBA00004141"/>
    </source>
</evidence>
<evidence type="ECO:0000256" key="3">
    <source>
        <dbReference type="ARBA" id="ARBA00005119"/>
    </source>
</evidence>
<dbReference type="Proteomes" id="UP001458880">
    <property type="component" value="Unassembled WGS sequence"/>
</dbReference>
<dbReference type="InterPro" id="IPR016720">
    <property type="entry name" value="PC_Trfase_euk"/>
</dbReference>
<dbReference type="EMBL" id="JASPKY010000046">
    <property type="protein sequence ID" value="KAK9745714.1"/>
    <property type="molecule type" value="Genomic_DNA"/>
</dbReference>
<accession>A0AAW1MI85</accession>
<dbReference type="PROSITE" id="PS01315">
    <property type="entry name" value="CDS"/>
    <property type="match status" value="1"/>
</dbReference>
<evidence type="ECO:0000256" key="15">
    <source>
        <dbReference type="ARBA" id="ARBA00023264"/>
    </source>
</evidence>
<dbReference type="InterPro" id="IPR000374">
    <property type="entry name" value="PC_trans"/>
</dbReference>
<evidence type="ECO:0000256" key="11">
    <source>
        <dbReference type="ARBA" id="ARBA00022989"/>
    </source>
</evidence>
<dbReference type="PANTHER" id="PTHR13773:SF8">
    <property type="entry name" value="PHOSPHATIDATE CYTIDYLYLTRANSFERASE, PHOTORECEPTOR-SPECIFIC"/>
    <property type="match status" value="1"/>
</dbReference>
<dbReference type="AlphaFoldDB" id="A0AAW1MI85"/>
<evidence type="ECO:0000256" key="12">
    <source>
        <dbReference type="ARBA" id="ARBA00023098"/>
    </source>
</evidence>
<feature type="transmembrane region" description="Helical" evidence="16">
    <location>
        <begin position="169"/>
        <end position="189"/>
    </location>
</feature>
<feature type="transmembrane region" description="Helical" evidence="16">
    <location>
        <begin position="138"/>
        <end position="157"/>
    </location>
</feature>
<evidence type="ECO:0000256" key="16">
    <source>
        <dbReference type="PIRNR" id="PIRNR018269"/>
    </source>
</evidence>
<keyword evidence="12 16" id="KW-0443">Lipid metabolism</keyword>
<dbReference type="PIRSF" id="PIRSF018269">
    <property type="entry name" value="PC_trans_euk"/>
    <property type="match status" value="1"/>
</dbReference>
<evidence type="ECO:0000256" key="7">
    <source>
        <dbReference type="ARBA" id="ARBA00022516"/>
    </source>
</evidence>
<comment type="catalytic activity">
    <reaction evidence="1 16 17">
        <text>a 1,2-diacyl-sn-glycero-3-phosphate + CTP + H(+) = a CDP-1,2-diacyl-sn-glycerol + diphosphate</text>
        <dbReference type="Rhea" id="RHEA:16229"/>
        <dbReference type="ChEBI" id="CHEBI:15378"/>
        <dbReference type="ChEBI" id="CHEBI:33019"/>
        <dbReference type="ChEBI" id="CHEBI:37563"/>
        <dbReference type="ChEBI" id="CHEBI:58332"/>
        <dbReference type="ChEBI" id="CHEBI:58608"/>
        <dbReference type="EC" id="2.7.7.41"/>
    </reaction>
</comment>
<comment type="subcellular location">
    <subcellularLocation>
        <location evidence="2">Membrane</location>
        <topology evidence="2">Multi-pass membrane protein</topology>
    </subcellularLocation>
</comment>
<feature type="transmembrane region" description="Helical" evidence="16">
    <location>
        <begin position="42"/>
        <end position="61"/>
    </location>
</feature>
<sequence>MGLKKVMNLLHWKSCNKLSPTNSVCTTCKNCIPFSIKSYYTLAMRTIFSIILIGYFCLTVYLGPFAIIITTLVIQIKCFFELIDIVYNMYEMQKVSYHFRFITWYFLITANYFFCAENAIPYFYIFIEELPLLKFFVLYHRFLSFLIYLIGVVWFVLSLKQKYYRWQFTLLAWTHVALLVIVSSSSMIIKIVFEGLIWVIISVMGSSSMIIKIVFEGLIWVIISVMGTACNDIGAYTCGKIFGRRPLIQLSPRKTWEGFIGAGIITIIYGFVVSTILCKYEYLVCPLEYRNISGQILLISECERSALFKLKTYSLEFLFGTSITTFPFVLHALCISLFGSIIAPFGGFFASGFKRAFKVKDFGTAIPGHGGILDRFDCQIFMTIFVNVYISTFVREPSVEKIFSRILAMKNEHQIEFLYLFRNYLQNNGLSINRTHMYVS</sequence>
<feature type="transmembrane region" description="Helical" evidence="16">
    <location>
        <begin position="102"/>
        <end position="126"/>
    </location>
</feature>
<evidence type="ECO:0000256" key="10">
    <source>
        <dbReference type="ARBA" id="ARBA00022695"/>
    </source>
</evidence>
<keyword evidence="13 16" id="KW-0472">Membrane</keyword>
<evidence type="ECO:0000313" key="18">
    <source>
        <dbReference type="EMBL" id="KAK9745714.1"/>
    </source>
</evidence>
<dbReference type="GO" id="GO:0016024">
    <property type="term" value="P:CDP-diacylglycerol biosynthetic process"/>
    <property type="evidence" value="ECO:0007669"/>
    <property type="project" value="UniProtKB-UniRule"/>
</dbReference>
<dbReference type="GO" id="GO:0004605">
    <property type="term" value="F:phosphatidate cytidylyltransferase activity"/>
    <property type="evidence" value="ECO:0007669"/>
    <property type="project" value="UniProtKB-UniRule"/>
</dbReference>
<comment type="similarity">
    <text evidence="5 16 17">Belongs to the CDS family.</text>
</comment>
<evidence type="ECO:0000313" key="19">
    <source>
        <dbReference type="Proteomes" id="UP001458880"/>
    </source>
</evidence>
<protein>
    <recommendedName>
        <fullName evidence="6 16">Phosphatidate cytidylyltransferase</fullName>
        <ecNumber evidence="6 16">2.7.7.41</ecNumber>
    </recommendedName>
</protein>
<keyword evidence="10 16" id="KW-0548">Nucleotidyltransferase</keyword>
<keyword evidence="19" id="KW-1185">Reference proteome</keyword>
<dbReference type="GO" id="GO:0005789">
    <property type="term" value="C:endoplasmic reticulum membrane"/>
    <property type="evidence" value="ECO:0007669"/>
    <property type="project" value="TreeGrafter"/>
</dbReference>
<keyword evidence="14 16" id="KW-0594">Phospholipid biosynthesis</keyword>
<dbReference type="Pfam" id="PF01148">
    <property type="entry name" value="CTP_transf_1"/>
    <property type="match status" value="1"/>
</dbReference>
<keyword evidence="9 16" id="KW-0812">Transmembrane</keyword>
<keyword evidence="11 16" id="KW-1133">Transmembrane helix</keyword>
<dbReference type="EC" id="2.7.7.41" evidence="6 16"/>
<proteinExistence type="inferred from homology"/>
<reference evidence="18 19" key="1">
    <citation type="journal article" date="2024" name="BMC Genomics">
        <title>De novo assembly and annotation of Popillia japonica's genome with initial clues to its potential as an invasive pest.</title>
        <authorList>
            <person name="Cucini C."/>
            <person name="Boschi S."/>
            <person name="Funari R."/>
            <person name="Cardaioli E."/>
            <person name="Iannotti N."/>
            <person name="Marturano G."/>
            <person name="Paoli F."/>
            <person name="Bruttini M."/>
            <person name="Carapelli A."/>
            <person name="Frati F."/>
            <person name="Nardi F."/>
        </authorList>
    </citation>
    <scope>NUCLEOTIDE SEQUENCE [LARGE SCALE GENOMIC DNA]</scope>
    <source>
        <strain evidence="18">DMR45628</strain>
    </source>
</reference>
<evidence type="ECO:0000256" key="4">
    <source>
        <dbReference type="ARBA" id="ARBA00005189"/>
    </source>
</evidence>
<comment type="pathway">
    <text evidence="3 16 17">Phospholipid metabolism; CDP-diacylglycerol biosynthesis; CDP-diacylglycerol from sn-glycerol 3-phosphate: step 3/3.</text>
</comment>
<keyword evidence="7 16" id="KW-0444">Lipid biosynthesis</keyword>